<dbReference type="SUPFAM" id="SSF111331">
    <property type="entry name" value="NAD kinase/diacylglycerol kinase-like"/>
    <property type="match status" value="1"/>
</dbReference>
<keyword evidence="5 18" id="KW-0479">Metal-binding</keyword>
<dbReference type="InterPro" id="IPR020583">
    <property type="entry name" value="Inositol_monoP_metal-BS"/>
</dbReference>
<comment type="cofactor">
    <cofactor evidence="17">
        <name>a divalent metal cation</name>
        <dbReference type="ChEBI" id="CHEBI:60240"/>
    </cofactor>
</comment>
<reference evidence="19 20" key="1">
    <citation type="journal article" date="2019" name="Int. J. Syst. Evol. Microbiol.">
        <title>Methanofervidicoccus abyssi gen. nov., sp. nov., a hydrogenotrophic methanogen, isolated from a hydrothermal vent chimney in the Mid-Cayman Spreading Center, the Caribbean Sea.</title>
        <authorList>
            <person name="Sakai S."/>
            <person name="Takaki Y."/>
            <person name="Miyazaki M."/>
            <person name="Ogawara M."/>
            <person name="Yanagawa K."/>
            <person name="Miyazaki J."/>
            <person name="Takai K."/>
        </authorList>
    </citation>
    <scope>NUCLEOTIDE SEQUENCE [LARGE SCALE GENOMIC DNA]</scope>
    <source>
        <strain evidence="19 20">HHB</strain>
    </source>
</reference>
<dbReference type="InterPro" id="IPR017437">
    <property type="entry name" value="ATP-NAD_kinase_PpnK-typ_C"/>
</dbReference>
<dbReference type="GO" id="GO:0006553">
    <property type="term" value="P:lysine metabolic process"/>
    <property type="evidence" value="ECO:0007669"/>
    <property type="project" value="InterPro"/>
</dbReference>
<evidence type="ECO:0000256" key="16">
    <source>
        <dbReference type="ARBA" id="ARBA00061470"/>
    </source>
</evidence>
<keyword evidence="4 17" id="KW-0808">Transferase</keyword>
<proteinExistence type="inferred from homology"/>
<evidence type="ECO:0000256" key="1">
    <source>
        <dbReference type="ARBA" id="ARBA00001946"/>
    </source>
</evidence>
<keyword evidence="13" id="KW-0511">Multifunctional enzyme</keyword>
<dbReference type="Proteomes" id="UP000290527">
    <property type="component" value="Unassembled WGS sequence"/>
</dbReference>
<feature type="binding site" evidence="18">
    <location>
        <position position="236"/>
    </location>
    <ligand>
        <name>Mg(2+)</name>
        <dbReference type="ChEBI" id="CHEBI:18420"/>
        <label>1</label>
        <note>catalytic</note>
    </ligand>
</feature>
<dbReference type="Gene3D" id="3.30.540.10">
    <property type="entry name" value="Fructose-1,6-Bisphosphatase, subunit A, domain 1"/>
    <property type="match status" value="1"/>
</dbReference>
<dbReference type="InterPro" id="IPR021175">
    <property type="entry name" value="Bifunctional_PpnK_predicted"/>
</dbReference>
<feature type="binding site" evidence="18">
    <location>
        <position position="90"/>
    </location>
    <ligand>
        <name>Mg(2+)</name>
        <dbReference type="ChEBI" id="CHEBI:18420"/>
        <label>2</label>
    </ligand>
</feature>
<evidence type="ECO:0000256" key="8">
    <source>
        <dbReference type="ARBA" id="ARBA00022801"/>
    </source>
</evidence>
<keyword evidence="10 18" id="KW-0460">Magnesium</keyword>
<dbReference type="Gene3D" id="3.40.50.10330">
    <property type="entry name" value="Probable inorganic polyphosphate/atp-NAD kinase, domain 1"/>
    <property type="match status" value="1"/>
</dbReference>
<feature type="binding site" evidence="17">
    <location>
        <begin position="449"/>
        <end position="450"/>
    </location>
    <ligand>
        <name>NAD(+)</name>
        <dbReference type="ChEBI" id="CHEBI:57540"/>
    </ligand>
</feature>
<keyword evidence="8" id="KW-0378">Hydrolase</keyword>
<dbReference type="Pfam" id="PF01513">
    <property type="entry name" value="NAD_kinase"/>
    <property type="match status" value="1"/>
</dbReference>
<protein>
    <recommendedName>
        <fullName evidence="17">NAD kinase</fullName>
        <ecNumber evidence="17">2.7.1.23</ecNumber>
    </recommendedName>
    <alternativeName>
        <fullName evidence="17">ATP-dependent NAD kinase</fullName>
    </alternativeName>
</protein>
<keyword evidence="12 17" id="KW-0520">NAD</keyword>
<keyword evidence="6 17" id="KW-0547">Nucleotide-binding</keyword>
<dbReference type="InterPro" id="IPR000760">
    <property type="entry name" value="Inositol_monophosphatase-like"/>
</dbReference>
<evidence type="ECO:0000256" key="2">
    <source>
        <dbReference type="ARBA" id="ARBA00011881"/>
    </source>
</evidence>
<dbReference type="GO" id="GO:0005737">
    <property type="term" value="C:cytoplasm"/>
    <property type="evidence" value="ECO:0007669"/>
    <property type="project" value="UniProtKB-SubCell"/>
</dbReference>
<keyword evidence="11 17" id="KW-0521">NADP</keyword>
<keyword evidence="9 17" id="KW-0067">ATP-binding</keyword>
<comment type="subcellular location">
    <subcellularLocation>
        <location evidence="17">Cytoplasm</location>
    </subcellularLocation>
</comment>
<feature type="binding site" evidence="17">
    <location>
        <position position="479"/>
    </location>
    <ligand>
        <name>NAD(+)</name>
        <dbReference type="ChEBI" id="CHEBI:57540"/>
    </ligand>
</feature>
<accession>A0A401HPK1</accession>
<evidence type="ECO:0000256" key="13">
    <source>
        <dbReference type="ARBA" id="ARBA00023268"/>
    </source>
</evidence>
<dbReference type="PANTHER" id="PTHR20275:SF43">
    <property type="entry name" value="BIFUNCTIONAL NADP PHOSPHATASE_NAD KINASE"/>
    <property type="match status" value="1"/>
</dbReference>
<feature type="active site" description="Proton acceptor" evidence="17">
    <location>
        <position position="365"/>
    </location>
</feature>
<evidence type="ECO:0000256" key="18">
    <source>
        <dbReference type="PIRSR" id="PIRSR600760-2"/>
    </source>
</evidence>
<dbReference type="EC" id="2.7.1.23" evidence="17"/>
<sequence length="594" mass="66447">MNKNMFHIARRVVDSIEKGIKPLIGWERSGEVIKIGADGTPTKRIDVIAENIAVNSIERYCNAILISEEIGVKKIGEEPPEYLIVLDPIDGTYNALNNLPIYSVSIAMGEIPQEIGDSKDILHIVRSMNIEDLKLGMVKNIATGDIYYGIVNSGAYILEKNEREWKKIKVSDTKNLKDASLGVFAYGLTTNTLNFIKDRKVRRIRIFGSVALEMCYVARGALDAFINVNKTTRLCDIAGGYVILKEAGGVITDRDGKPISMKLDIHERTSLICSNTALHQKLVGIFGNKWMLKPTRFGIISRLDKEEALNLVIQVINYLESRGIDYLLERELYNTLKDKVDIRKYKGKVMEDLKDVSHMLSIGGDGTVLRTSRLIGGNEIPIISIDMGTVGFLTEFSRDGVFKAIDMVIKGNYEIEKRTKCACIVKIFNEEGCRNKSNYHQKMLPDALNEVVLITKNPAKMVYFEVYINGEFVEEVRADGLIVSTPTGSTAYSLSAGGPILEPSMDAFVVVPICPFKLFSRPIVVDGNSEIVIRILKKSVLVVIDGTVEETLKKGDEVILRKSDSYTYFVKGRKFYGKLKKLEDYNKKLIPSQV</sequence>
<dbReference type="NCBIfam" id="NF010678">
    <property type="entry name" value="PRK14076.1"/>
    <property type="match status" value="1"/>
</dbReference>
<comment type="similarity">
    <text evidence="16">In the C-terminal section; belongs to the NAD kinase family.</text>
</comment>
<dbReference type="PANTHER" id="PTHR20275">
    <property type="entry name" value="NAD KINASE"/>
    <property type="match status" value="1"/>
</dbReference>
<keyword evidence="3 17" id="KW-0963">Cytoplasm</keyword>
<dbReference type="PROSITE" id="PS00629">
    <property type="entry name" value="IMP_1"/>
    <property type="match status" value="1"/>
</dbReference>
<dbReference type="GO" id="GO:0046872">
    <property type="term" value="F:metal ion binding"/>
    <property type="evidence" value="ECO:0007669"/>
    <property type="project" value="UniProtKB-UniRule"/>
</dbReference>
<dbReference type="GO" id="GO:0005524">
    <property type="term" value="F:ATP binding"/>
    <property type="evidence" value="ECO:0007669"/>
    <property type="project" value="UniProtKB-KW"/>
</dbReference>
<comment type="catalytic activity">
    <reaction evidence="14">
        <text>NADP(+) + H2O = phosphate + NAD(+)</text>
        <dbReference type="Rhea" id="RHEA:28050"/>
        <dbReference type="ChEBI" id="CHEBI:15377"/>
        <dbReference type="ChEBI" id="CHEBI:43474"/>
        <dbReference type="ChEBI" id="CHEBI:57540"/>
        <dbReference type="ChEBI" id="CHEBI:58349"/>
    </reaction>
    <physiologicalReaction direction="left-to-right" evidence="14">
        <dbReference type="Rhea" id="RHEA:28051"/>
    </physiologicalReaction>
</comment>
<evidence type="ECO:0000313" key="19">
    <source>
        <dbReference type="EMBL" id="GBF36071.1"/>
    </source>
</evidence>
<evidence type="ECO:0000256" key="4">
    <source>
        <dbReference type="ARBA" id="ARBA00022679"/>
    </source>
</evidence>
<feature type="binding site" evidence="17">
    <location>
        <begin position="490"/>
        <end position="495"/>
    </location>
    <ligand>
        <name>NAD(+)</name>
        <dbReference type="ChEBI" id="CHEBI:57540"/>
    </ligand>
</feature>
<feature type="binding site" evidence="17">
    <location>
        <begin position="365"/>
        <end position="366"/>
    </location>
    <ligand>
        <name>NAD(+)</name>
        <dbReference type="ChEBI" id="CHEBI:57540"/>
    </ligand>
</feature>
<dbReference type="GO" id="GO:0006741">
    <property type="term" value="P:NADP+ biosynthetic process"/>
    <property type="evidence" value="ECO:0007669"/>
    <property type="project" value="UniProtKB-UniRule"/>
</dbReference>
<comment type="catalytic activity">
    <reaction evidence="17">
        <text>NAD(+) + ATP = ADP + NADP(+) + H(+)</text>
        <dbReference type="Rhea" id="RHEA:18629"/>
        <dbReference type="ChEBI" id="CHEBI:15378"/>
        <dbReference type="ChEBI" id="CHEBI:30616"/>
        <dbReference type="ChEBI" id="CHEBI:57540"/>
        <dbReference type="ChEBI" id="CHEBI:58349"/>
        <dbReference type="ChEBI" id="CHEBI:456216"/>
        <dbReference type="EC" id="2.7.1.23"/>
    </reaction>
</comment>
<comment type="similarity">
    <text evidence="17">Belongs to the NAD kinase family.</text>
</comment>
<evidence type="ECO:0000256" key="7">
    <source>
        <dbReference type="ARBA" id="ARBA00022777"/>
    </source>
</evidence>
<dbReference type="Gene3D" id="3.40.190.80">
    <property type="match status" value="1"/>
</dbReference>
<evidence type="ECO:0000256" key="14">
    <source>
        <dbReference type="ARBA" id="ARBA00051470"/>
    </source>
</evidence>
<evidence type="ECO:0000313" key="20">
    <source>
        <dbReference type="Proteomes" id="UP000290527"/>
    </source>
</evidence>
<dbReference type="GO" id="GO:0019674">
    <property type="term" value="P:NAD+ metabolic process"/>
    <property type="evidence" value="ECO:0007669"/>
    <property type="project" value="InterPro"/>
</dbReference>
<dbReference type="PRINTS" id="PR00377">
    <property type="entry name" value="IMPHPHTASES"/>
</dbReference>
<comment type="function">
    <text evidence="17">Involved in the regulation of the intracellular balance of NAD and NADP, and is a key enzyme in the biosynthesis of NADP. Catalyzes specifically the phosphorylation on 2'-hydroxyl of the adenosine moiety of NAD to yield NADP.</text>
</comment>
<name>A0A401HPK1_9EURY</name>
<dbReference type="AlphaFoldDB" id="A0A401HPK1"/>
<feature type="binding site" evidence="17">
    <location>
        <position position="370"/>
    </location>
    <ligand>
        <name>NAD(+)</name>
        <dbReference type="ChEBI" id="CHEBI:57540"/>
    </ligand>
</feature>
<comment type="similarity">
    <text evidence="15">In the N-terminal section; belongs to the inositol monophosphatase superfamily.</text>
</comment>
<keyword evidence="7 17" id="KW-0418">Kinase</keyword>
<dbReference type="GO" id="GO:0003951">
    <property type="term" value="F:NAD+ kinase activity"/>
    <property type="evidence" value="ECO:0007669"/>
    <property type="project" value="UniProtKB-UniRule"/>
</dbReference>
<evidence type="ECO:0000256" key="10">
    <source>
        <dbReference type="ARBA" id="ARBA00022842"/>
    </source>
</evidence>
<evidence type="ECO:0000256" key="11">
    <source>
        <dbReference type="ARBA" id="ARBA00022857"/>
    </source>
</evidence>
<gene>
    <name evidence="17" type="primary">nadK</name>
    <name evidence="19" type="ORF">MHHB_P0296</name>
</gene>
<dbReference type="GO" id="GO:0019178">
    <property type="term" value="F:NADP phosphatase activity"/>
    <property type="evidence" value="ECO:0007669"/>
    <property type="project" value="RHEA"/>
</dbReference>
<dbReference type="InterPro" id="IPR002504">
    <property type="entry name" value="NADK"/>
</dbReference>
<dbReference type="SUPFAM" id="SSF56655">
    <property type="entry name" value="Carbohydrate phosphatase"/>
    <property type="match status" value="1"/>
</dbReference>
<dbReference type="FunFam" id="3.40.190.80:FF:000020">
    <property type="entry name" value="Fructose-1,6-bisphosphatase/inositol-1-monophosphatase"/>
    <property type="match status" value="1"/>
</dbReference>
<dbReference type="HAMAP" id="MF_00361">
    <property type="entry name" value="NAD_kinase"/>
    <property type="match status" value="1"/>
</dbReference>
<feature type="binding site" evidence="18">
    <location>
        <position position="87"/>
    </location>
    <ligand>
        <name>Mg(2+)</name>
        <dbReference type="ChEBI" id="CHEBI:18420"/>
        <label>1</label>
        <note>catalytic</note>
    </ligand>
</feature>
<dbReference type="InterPro" id="IPR016064">
    <property type="entry name" value="NAD/diacylglycerol_kinase_sf"/>
</dbReference>
<evidence type="ECO:0000256" key="6">
    <source>
        <dbReference type="ARBA" id="ARBA00022741"/>
    </source>
</evidence>
<evidence type="ECO:0000256" key="12">
    <source>
        <dbReference type="ARBA" id="ARBA00023027"/>
    </source>
</evidence>
<feature type="binding site" evidence="18">
    <location>
        <position position="68"/>
    </location>
    <ligand>
        <name>Mg(2+)</name>
        <dbReference type="ChEBI" id="CHEBI:18420"/>
        <label>1</label>
        <note>catalytic</note>
    </ligand>
</feature>
<comment type="caution">
    <text evidence="17">Lacks conserved residue(s) required for the propagation of feature annotation.</text>
</comment>
<feature type="binding site" evidence="17">
    <location>
        <position position="460"/>
    </location>
    <ligand>
        <name>NAD(+)</name>
        <dbReference type="ChEBI" id="CHEBI:57540"/>
    </ligand>
</feature>
<dbReference type="Pfam" id="PF00459">
    <property type="entry name" value="Inositol_P"/>
    <property type="match status" value="2"/>
</dbReference>
<dbReference type="EMBL" id="BFAX01000002">
    <property type="protein sequence ID" value="GBF36071.1"/>
    <property type="molecule type" value="Genomic_DNA"/>
</dbReference>
<organism evidence="19 20">
    <name type="scientific">Methanofervidicoccus abyssi</name>
    <dbReference type="NCBI Taxonomy" id="2082189"/>
    <lineage>
        <taxon>Archaea</taxon>
        <taxon>Methanobacteriati</taxon>
        <taxon>Methanobacteriota</taxon>
        <taxon>Methanomada group</taxon>
        <taxon>Methanococci</taxon>
        <taxon>Methanococcales</taxon>
        <taxon>Methanofervidicoccus</taxon>
    </lineage>
</organism>
<comment type="subunit">
    <text evidence="2">Homotetramer.</text>
</comment>
<evidence type="ECO:0000256" key="17">
    <source>
        <dbReference type="HAMAP-Rule" id="MF_00361"/>
    </source>
</evidence>
<feature type="binding site" evidence="17">
    <location>
        <position position="477"/>
    </location>
    <ligand>
        <name>NAD(+)</name>
        <dbReference type="ChEBI" id="CHEBI:57540"/>
    </ligand>
</feature>
<dbReference type="Gene3D" id="2.60.200.30">
    <property type="entry name" value="Probable inorganic polyphosphate/atp-NAD kinase, domain 2"/>
    <property type="match status" value="1"/>
</dbReference>
<dbReference type="InterPro" id="IPR017438">
    <property type="entry name" value="ATP-NAD_kinase_N"/>
</dbReference>
<evidence type="ECO:0000256" key="15">
    <source>
        <dbReference type="ARBA" id="ARBA00060790"/>
    </source>
</evidence>
<feature type="binding site" evidence="18">
    <location>
        <position position="89"/>
    </location>
    <ligand>
        <name>Mg(2+)</name>
        <dbReference type="ChEBI" id="CHEBI:18420"/>
        <label>1</label>
        <note>catalytic</note>
    </ligand>
</feature>
<dbReference type="Pfam" id="PF20143">
    <property type="entry name" value="NAD_kinase_C"/>
    <property type="match status" value="1"/>
</dbReference>
<dbReference type="RefSeq" id="WP_229701896.1">
    <property type="nucleotide sequence ID" value="NZ_BFAX01000002.1"/>
</dbReference>
<evidence type="ECO:0000256" key="3">
    <source>
        <dbReference type="ARBA" id="ARBA00022490"/>
    </source>
</evidence>
<keyword evidence="20" id="KW-1185">Reference proteome</keyword>
<comment type="caution">
    <text evidence="19">The sequence shown here is derived from an EMBL/GenBank/DDBJ whole genome shotgun (WGS) entry which is preliminary data.</text>
</comment>
<dbReference type="FunFam" id="2.60.200.30:FF:000009">
    <property type="entry name" value="Poly(P)/ATP NAD kinase"/>
    <property type="match status" value="1"/>
</dbReference>
<dbReference type="FunFam" id="3.30.540.10:FF:000027">
    <property type="entry name" value="Fructose-1,6-bisphosphatase/inositol-1-monophosphatase"/>
    <property type="match status" value="1"/>
</dbReference>
<evidence type="ECO:0000256" key="5">
    <source>
        <dbReference type="ARBA" id="ARBA00022723"/>
    </source>
</evidence>
<dbReference type="PIRSF" id="PIRSF036641">
    <property type="entry name" value="Bifunctional_PpnK_predicted"/>
    <property type="match status" value="1"/>
</dbReference>
<evidence type="ECO:0000256" key="9">
    <source>
        <dbReference type="ARBA" id="ARBA00022840"/>
    </source>
</evidence>
<comment type="cofactor">
    <cofactor evidence="1 18">
        <name>Mg(2+)</name>
        <dbReference type="ChEBI" id="CHEBI:18420"/>
    </cofactor>
</comment>